<feature type="transmembrane region" description="Helical" evidence="1">
    <location>
        <begin position="256"/>
        <end position="275"/>
    </location>
</feature>
<comment type="caution">
    <text evidence="3">The sequence shown here is derived from an EMBL/GenBank/DDBJ whole genome shotgun (WGS) entry which is preliminary data.</text>
</comment>
<dbReference type="EMBL" id="JANUCT010000020">
    <property type="protein sequence ID" value="MCS3904327.1"/>
    <property type="molecule type" value="Genomic_DNA"/>
</dbReference>
<protein>
    <submittedName>
        <fullName evidence="3">Glycosyltransferase involved in cell wall biosynthesis</fullName>
    </submittedName>
</protein>
<organism evidence="3 4">
    <name type="scientific">Methylohalomonas lacus</name>
    <dbReference type="NCBI Taxonomy" id="398773"/>
    <lineage>
        <taxon>Bacteria</taxon>
        <taxon>Pseudomonadati</taxon>
        <taxon>Pseudomonadota</taxon>
        <taxon>Gammaproteobacteria</taxon>
        <taxon>Methylohalomonadales</taxon>
        <taxon>Methylohalomonadaceae</taxon>
        <taxon>Methylohalomonas</taxon>
    </lineage>
</organism>
<dbReference type="Proteomes" id="UP001204445">
    <property type="component" value="Unassembled WGS sequence"/>
</dbReference>
<evidence type="ECO:0000256" key="1">
    <source>
        <dbReference type="SAM" id="Phobius"/>
    </source>
</evidence>
<feature type="domain" description="Glycosyltransferase 2-like" evidence="2">
    <location>
        <begin position="9"/>
        <end position="125"/>
    </location>
</feature>
<dbReference type="AlphaFoldDB" id="A0AAE3HN61"/>
<dbReference type="InterPro" id="IPR001173">
    <property type="entry name" value="Glyco_trans_2-like"/>
</dbReference>
<dbReference type="Gene3D" id="3.90.550.10">
    <property type="entry name" value="Spore Coat Polysaccharide Biosynthesis Protein SpsA, Chain A"/>
    <property type="match status" value="1"/>
</dbReference>
<dbReference type="Pfam" id="PF00535">
    <property type="entry name" value="Glycos_transf_2"/>
    <property type="match status" value="1"/>
</dbReference>
<feature type="transmembrane region" description="Helical" evidence="1">
    <location>
        <begin position="287"/>
        <end position="308"/>
    </location>
</feature>
<accession>A0AAE3HN61</accession>
<gene>
    <name evidence="3" type="ORF">J2T55_002363</name>
</gene>
<reference evidence="3" key="1">
    <citation type="submission" date="2022-08" db="EMBL/GenBank/DDBJ databases">
        <title>Genomic Encyclopedia of Type Strains, Phase III (KMG-III): the genomes of soil and plant-associated and newly described type strains.</title>
        <authorList>
            <person name="Whitman W."/>
        </authorList>
    </citation>
    <scope>NUCLEOTIDE SEQUENCE</scope>
    <source>
        <strain evidence="3">HMT 1</strain>
    </source>
</reference>
<keyword evidence="1" id="KW-0812">Transmembrane</keyword>
<sequence length="323" mass="36865">MSIKNPLVSIVVPVLNEERYLRNCLQSLYNLDYPSQSLEIIVVDNGSCDNSMNIAKEYPVKIFEKPGVKVGAVRNYGASKAKGVIIVFLDSDCVVEPHWLSEGINKMELKQKATIGGQCLIRENPSWIEKYWVLNSSREIIHEKNLLGSCIFIRREVLNNIGQFDESLNSGEDNELSERLRKEGYSVEIDPSLSVVHLGYPTTIKGFIRRQAWHSVDCVAQLPHSFRDKIFLLSIAYTLGIFGLFLWPFFGVKFLALFLGFVLLPPAIISIKRIYRSKAEIRFYEFFYIYFIDILYLTGRAIGIVNGMKAFFLPKSNKKISKA</sequence>
<keyword evidence="1" id="KW-0472">Membrane</keyword>
<evidence type="ECO:0000313" key="3">
    <source>
        <dbReference type="EMBL" id="MCS3904327.1"/>
    </source>
</evidence>
<name>A0AAE3HN61_9GAMM</name>
<dbReference type="RefSeq" id="WP_259057059.1">
    <property type="nucleotide sequence ID" value="NZ_JANUCT010000020.1"/>
</dbReference>
<dbReference type="PANTHER" id="PTHR43685">
    <property type="entry name" value="GLYCOSYLTRANSFERASE"/>
    <property type="match status" value="1"/>
</dbReference>
<evidence type="ECO:0000259" key="2">
    <source>
        <dbReference type="Pfam" id="PF00535"/>
    </source>
</evidence>
<dbReference type="SUPFAM" id="SSF53448">
    <property type="entry name" value="Nucleotide-diphospho-sugar transferases"/>
    <property type="match status" value="1"/>
</dbReference>
<keyword evidence="4" id="KW-1185">Reference proteome</keyword>
<dbReference type="InterPro" id="IPR029044">
    <property type="entry name" value="Nucleotide-diphossugar_trans"/>
</dbReference>
<evidence type="ECO:0000313" key="4">
    <source>
        <dbReference type="Proteomes" id="UP001204445"/>
    </source>
</evidence>
<keyword evidence="1" id="KW-1133">Transmembrane helix</keyword>
<dbReference type="InterPro" id="IPR050834">
    <property type="entry name" value="Glycosyltransf_2"/>
</dbReference>
<dbReference type="PANTHER" id="PTHR43685:SF2">
    <property type="entry name" value="GLYCOSYLTRANSFERASE 2-LIKE DOMAIN-CONTAINING PROTEIN"/>
    <property type="match status" value="1"/>
</dbReference>
<feature type="transmembrane region" description="Helical" evidence="1">
    <location>
        <begin position="230"/>
        <end position="250"/>
    </location>
</feature>
<proteinExistence type="predicted"/>